<dbReference type="EMBL" id="AB263748">
    <property type="protein sequence ID" value="BAF36302.1"/>
    <property type="molecule type" value="Genomic_DNA"/>
</dbReference>
<accession>A0A8Z7</accession>
<sequence length="26" mass="3110">MACSDFVLQEVEIVMYKHILQRNKTL</sequence>
<reference evidence="1" key="1">
    <citation type="journal article" date="2007" name="Sex. Plant Reprod.">
        <title>Physical size of the S locus region defined by genetic recombination and genome sequencing in Ipomoea trifida, Convolvulaceae.</title>
        <authorList>
            <person name="Rahman M.H."/>
            <person name="Tsuchiya T."/>
            <person name="Suwabe K."/>
            <person name="Kohori J."/>
            <person name="Tomita R.N."/>
            <person name="Kagaya Y."/>
            <person name="Kobayashi I."/>
            <person name="Kakeda K."/>
            <person name="Kowyama Y."/>
        </authorList>
    </citation>
    <scope>NUCLEOTIDE SEQUENCE</scope>
</reference>
<dbReference type="AlphaFoldDB" id="A0A8Z7"/>
<name>A0A8Z7_IPOTF</name>
<evidence type="ECO:0000313" key="1">
    <source>
        <dbReference type="EMBL" id="BAF36302.1"/>
    </source>
</evidence>
<organism evidence="1">
    <name type="scientific">Ipomoea trifida</name>
    <name type="common">Morning glory</name>
    <dbReference type="NCBI Taxonomy" id="35884"/>
    <lineage>
        <taxon>Eukaryota</taxon>
        <taxon>Viridiplantae</taxon>
        <taxon>Streptophyta</taxon>
        <taxon>Embryophyta</taxon>
        <taxon>Tracheophyta</taxon>
        <taxon>Spermatophyta</taxon>
        <taxon>Magnoliopsida</taxon>
        <taxon>eudicotyledons</taxon>
        <taxon>Gunneridae</taxon>
        <taxon>Pentapetalae</taxon>
        <taxon>asterids</taxon>
        <taxon>lamiids</taxon>
        <taxon>Solanales</taxon>
        <taxon>Convolvulaceae</taxon>
        <taxon>Ipomoeeae</taxon>
        <taxon>Ipomoea</taxon>
    </lineage>
</organism>
<protein>
    <submittedName>
        <fullName evidence="1">Uncharacterized protein</fullName>
    </submittedName>
</protein>
<proteinExistence type="predicted"/>